<keyword evidence="5" id="KW-1185">Reference proteome</keyword>
<feature type="domain" description="Gfo/Idh/MocA-like oxidoreductase N-terminal" evidence="2">
    <location>
        <begin position="26"/>
        <end position="149"/>
    </location>
</feature>
<dbReference type="OrthoDB" id="9792085at2"/>
<feature type="domain" description="GFO/IDH/MocA-like oxidoreductase" evidence="3">
    <location>
        <begin position="162"/>
        <end position="306"/>
    </location>
</feature>
<dbReference type="KEGG" id="mik:FOE78_11280"/>
<gene>
    <name evidence="4" type="ORF">FOE78_11280</name>
</gene>
<dbReference type="Pfam" id="PF22725">
    <property type="entry name" value="GFO_IDH_MocA_C3"/>
    <property type="match status" value="1"/>
</dbReference>
<evidence type="ECO:0000256" key="1">
    <source>
        <dbReference type="ARBA" id="ARBA00023002"/>
    </source>
</evidence>
<dbReference type="InterPro" id="IPR036291">
    <property type="entry name" value="NAD(P)-bd_dom_sf"/>
</dbReference>
<sequence>MPGAASTFRPNRLGRVITEDGDKQRLRVGVVGFGWMGQLHSRSYLRVGQHYPDLGLRPELVAVADSASDDRLRRAVEAYGFADTYTDWRELIARDDIDLVSITAPNFLHHEVGIAAARAGKHVWIEKPAGRSAAETREIRDAVAAAGRHSAAGFNYRHPPAVQLAKSMIESGRLGTLEHITVRLLADYAADPRALLSWRFEQARAGSGVLGDLVSHGVDLARYLVGEITELISDQATFIPQRQRGAVTADRSAHGTGPLAEVENEDYTHALLRFAGGVRGTLESSRVAVGEQCTYGFEVHGDQGAVAWDFRRMGELQICRGDDYVDAGYVTHFVRPGDGELGSFQPGSGVAMSFDDLKVIEAAQLITAIATGRAVGPTLDDAVIAAEAVEAMQTSALERRWITLC</sequence>
<dbReference type="InterPro" id="IPR055170">
    <property type="entry name" value="GFO_IDH_MocA-like_dom"/>
</dbReference>
<keyword evidence="1" id="KW-0560">Oxidoreductase</keyword>
<dbReference type="InterPro" id="IPR000683">
    <property type="entry name" value="Gfo/Idh/MocA-like_OxRdtase_N"/>
</dbReference>
<dbReference type="EMBL" id="CP041692">
    <property type="protein sequence ID" value="QDP96407.1"/>
    <property type="molecule type" value="Genomic_DNA"/>
</dbReference>
<dbReference type="Proteomes" id="UP000319263">
    <property type="component" value="Chromosome"/>
</dbReference>
<dbReference type="InterPro" id="IPR050463">
    <property type="entry name" value="Gfo/Idh/MocA_oxidrdct_glycsds"/>
</dbReference>
<name>A0A516PZ24_9ACTN</name>
<reference evidence="4 5" key="1">
    <citation type="submission" date="2019-07" db="EMBL/GenBank/DDBJ databases">
        <title>Microlunatus dokdonensis sp. nov. isolated from the rhizospheric soil of the wild plant Elymus tsukushiensis.</title>
        <authorList>
            <person name="Ghim S.-Y."/>
            <person name="Hwang Y.-J."/>
            <person name="Son J.-S."/>
            <person name="Shin J.-H."/>
        </authorList>
    </citation>
    <scope>NUCLEOTIDE SEQUENCE [LARGE SCALE GENOMIC DNA]</scope>
    <source>
        <strain evidence="4 5">KUDC0627</strain>
    </source>
</reference>
<dbReference type="SUPFAM" id="SSF51735">
    <property type="entry name" value="NAD(P)-binding Rossmann-fold domains"/>
    <property type="match status" value="1"/>
</dbReference>
<dbReference type="Pfam" id="PF01408">
    <property type="entry name" value="GFO_IDH_MocA"/>
    <property type="match status" value="1"/>
</dbReference>
<dbReference type="GO" id="GO:0016491">
    <property type="term" value="F:oxidoreductase activity"/>
    <property type="evidence" value="ECO:0007669"/>
    <property type="project" value="UniProtKB-KW"/>
</dbReference>
<dbReference type="GO" id="GO:0000166">
    <property type="term" value="F:nucleotide binding"/>
    <property type="evidence" value="ECO:0007669"/>
    <property type="project" value="InterPro"/>
</dbReference>
<dbReference type="SUPFAM" id="SSF55347">
    <property type="entry name" value="Glyceraldehyde-3-phosphate dehydrogenase-like, C-terminal domain"/>
    <property type="match status" value="1"/>
</dbReference>
<organism evidence="4 5">
    <name type="scientific">Microlunatus elymi</name>
    <dbReference type="NCBI Taxonomy" id="2596828"/>
    <lineage>
        <taxon>Bacteria</taxon>
        <taxon>Bacillati</taxon>
        <taxon>Actinomycetota</taxon>
        <taxon>Actinomycetes</taxon>
        <taxon>Propionibacteriales</taxon>
        <taxon>Propionibacteriaceae</taxon>
        <taxon>Microlunatus</taxon>
    </lineage>
</organism>
<proteinExistence type="predicted"/>
<dbReference type="Gene3D" id="3.30.360.10">
    <property type="entry name" value="Dihydrodipicolinate Reductase, domain 2"/>
    <property type="match status" value="1"/>
</dbReference>
<evidence type="ECO:0000259" key="2">
    <source>
        <dbReference type="Pfam" id="PF01408"/>
    </source>
</evidence>
<evidence type="ECO:0000259" key="3">
    <source>
        <dbReference type="Pfam" id="PF22725"/>
    </source>
</evidence>
<protein>
    <submittedName>
        <fullName evidence="4">Gfo/Idh/MocA family oxidoreductase</fullName>
    </submittedName>
</protein>
<dbReference type="AlphaFoldDB" id="A0A516PZ24"/>
<evidence type="ECO:0000313" key="5">
    <source>
        <dbReference type="Proteomes" id="UP000319263"/>
    </source>
</evidence>
<dbReference type="PANTHER" id="PTHR43818">
    <property type="entry name" value="BCDNA.GH03377"/>
    <property type="match status" value="1"/>
</dbReference>
<accession>A0A516PZ24</accession>
<dbReference type="Gene3D" id="3.40.50.720">
    <property type="entry name" value="NAD(P)-binding Rossmann-like Domain"/>
    <property type="match status" value="1"/>
</dbReference>
<dbReference type="PANTHER" id="PTHR43818:SF11">
    <property type="entry name" value="BCDNA.GH03377"/>
    <property type="match status" value="1"/>
</dbReference>
<evidence type="ECO:0000313" key="4">
    <source>
        <dbReference type="EMBL" id="QDP96407.1"/>
    </source>
</evidence>